<accession>A0A0N7L3Z6</accession>
<dbReference type="Proteomes" id="UP000054928">
    <property type="component" value="Unassembled WGS sequence"/>
</dbReference>
<dbReference type="RefSeq" id="XP_024573628.1">
    <property type="nucleotide sequence ID" value="XM_024722564.2"/>
</dbReference>
<evidence type="ECO:0000313" key="1">
    <source>
        <dbReference type="EMBL" id="CEG37259.1"/>
    </source>
</evidence>
<evidence type="ECO:0000313" key="2">
    <source>
        <dbReference type="Proteomes" id="UP000054928"/>
    </source>
</evidence>
<protein>
    <submittedName>
        <fullName evidence="1">Uncharacterized protein</fullName>
    </submittedName>
</protein>
<name>A0A0N7L3Z6_PLAHL</name>
<dbReference type="AlphaFoldDB" id="A0A0N7L3Z6"/>
<sequence>MCITAAALHNLARLQLDPSSELLVVAPRHTCFFHRSFKAAGLLLRSEALRSVYPSTKHAGKTLARSTVLKQYSLSDVWHPRGQYRHQFCHRTSHWGMVHYPSLCLTVFRSHVLDVAAAKSRFPDKDRLVPKPCFSI</sequence>
<dbReference type="EMBL" id="CCYD01000261">
    <property type="protein sequence ID" value="CEG37259.1"/>
    <property type="molecule type" value="Genomic_DNA"/>
</dbReference>
<keyword evidence="2" id="KW-1185">Reference proteome</keyword>
<dbReference type="GeneID" id="36410082"/>
<organism evidence="1 2">
    <name type="scientific">Plasmopara halstedii</name>
    <name type="common">Downy mildew of sunflower</name>
    <dbReference type="NCBI Taxonomy" id="4781"/>
    <lineage>
        <taxon>Eukaryota</taxon>
        <taxon>Sar</taxon>
        <taxon>Stramenopiles</taxon>
        <taxon>Oomycota</taxon>
        <taxon>Peronosporomycetes</taxon>
        <taxon>Peronosporales</taxon>
        <taxon>Peronosporaceae</taxon>
        <taxon>Plasmopara</taxon>
    </lineage>
</organism>
<proteinExistence type="predicted"/>
<reference evidence="2" key="1">
    <citation type="submission" date="2014-09" db="EMBL/GenBank/DDBJ databases">
        <authorList>
            <person name="Sharma Rahul"/>
            <person name="Thines Marco"/>
        </authorList>
    </citation>
    <scope>NUCLEOTIDE SEQUENCE [LARGE SCALE GENOMIC DNA]</scope>
</reference>